<keyword evidence="2" id="KW-1185">Reference proteome</keyword>
<proteinExistence type="predicted"/>
<evidence type="ECO:0000313" key="2">
    <source>
        <dbReference type="Proteomes" id="UP001157502"/>
    </source>
</evidence>
<reference evidence="1" key="1">
    <citation type="submission" date="2021-05" db="EMBL/GenBank/DDBJ databases">
        <authorList>
            <person name="Pan Q."/>
            <person name="Jouanno E."/>
            <person name="Zahm M."/>
            <person name="Klopp C."/>
            <person name="Cabau C."/>
            <person name="Louis A."/>
            <person name="Berthelot C."/>
            <person name="Parey E."/>
            <person name="Roest Crollius H."/>
            <person name="Montfort J."/>
            <person name="Robinson-Rechavi M."/>
            <person name="Bouchez O."/>
            <person name="Lampietro C."/>
            <person name="Lopez Roques C."/>
            <person name="Donnadieu C."/>
            <person name="Postlethwait J."/>
            <person name="Bobe J."/>
            <person name="Dillon D."/>
            <person name="Chandos A."/>
            <person name="von Hippel F."/>
            <person name="Guiguen Y."/>
        </authorList>
    </citation>
    <scope>NUCLEOTIDE SEQUENCE</scope>
    <source>
        <strain evidence="1">YG-Jan2019</strain>
    </source>
</reference>
<accession>A0ACC2F693</accession>
<evidence type="ECO:0000313" key="1">
    <source>
        <dbReference type="EMBL" id="KAJ7986884.1"/>
    </source>
</evidence>
<protein>
    <submittedName>
        <fullName evidence="1">Uncharacterized protein</fullName>
    </submittedName>
</protein>
<dbReference type="Proteomes" id="UP001157502">
    <property type="component" value="Chromosome 33"/>
</dbReference>
<name>A0ACC2F693_DALPE</name>
<dbReference type="EMBL" id="CM055760">
    <property type="protein sequence ID" value="KAJ7986884.1"/>
    <property type="molecule type" value="Genomic_DNA"/>
</dbReference>
<gene>
    <name evidence="1" type="ORF">DPEC_G00333030</name>
</gene>
<sequence length="126" mass="13864">MHVFLFLFPTDQHSLLFCIEKNGYGHVPPSPPLPLRPSPGQPGYPFSPFVIHSASSFHMLDKSYAQDSAMLMSRGTAQPRVEEGIEEGEGIEEDEGIEDGEEMVNGAELRAKREPEPRGDPCPSSP</sequence>
<organism evidence="1 2">
    <name type="scientific">Dallia pectoralis</name>
    <name type="common">Alaska blackfish</name>
    <dbReference type="NCBI Taxonomy" id="75939"/>
    <lineage>
        <taxon>Eukaryota</taxon>
        <taxon>Metazoa</taxon>
        <taxon>Chordata</taxon>
        <taxon>Craniata</taxon>
        <taxon>Vertebrata</taxon>
        <taxon>Euteleostomi</taxon>
        <taxon>Actinopterygii</taxon>
        <taxon>Neopterygii</taxon>
        <taxon>Teleostei</taxon>
        <taxon>Protacanthopterygii</taxon>
        <taxon>Esociformes</taxon>
        <taxon>Umbridae</taxon>
        <taxon>Dallia</taxon>
    </lineage>
</organism>
<comment type="caution">
    <text evidence="1">The sequence shown here is derived from an EMBL/GenBank/DDBJ whole genome shotgun (WGS) entry which is preliminary data.</text>
</comment>